<proteinExistence type="predicted"/>
<name>A0A6A6QDY5_9PEZI</name>
<dbReference type="EMBL" id="MU004197">
    <property type="protein sequence ID" value="KAF2490319.1"/>
    <property type="molecule type" value="Genomic_DNA"/>
</dbReference>
<feature type="region of interest" description="Disordered" evidence="1">
    <location>
        <begin position="226"/>
        <end position="247"/>
    </location>
</feature>
<gene>
    <name evidence="2" type="ORF">BU16DRAFT_543656</name>
</gene>
<organism evidence="2 3">
    <name type="scientific">Lophium mytilinum</name>
    <dbReference type="NCBI Taxonomy" id="390894"/>
    <lineage>
        <taxon>Eukaryota</taxon>
        <taxon>Fungi</taxon>
        <taxon>Dikarya</taxon>
        <taxon>Ascomycota</taxon>
        <taxon>Pezizomycotina</taxon>
        <taxon>Dothideomycetes</taxon>
        <taxon>Pleosporomycetidae</taxon>
        <taxon>Mytilinidiales</taxon>
        <taxon>Mytilinidiaceae</taxon>
        <taxon>Lophium</taxon>
    </lineage>
</organism>
<feature type="region of interest" description="Disordered" evidence="1">
    <location>
        <begin position="121"/>
        <end position="184"/>
    </location>
</feature>
<protein>
    <submittedName>
        <fullName evidence="2">Uncharacterized protein</fullName>
    </submittedName>
</protein>
<evidence type="ECO:0000256" key="1">
    <source>
        <dbReference type="SAM" id="MobiDB-lite"/>
    </source>
</evidence>
<dbReference type="Proteomes" id="UP000799750">
    <property type="component" value="Unassembled WGS sequence"/>
</dbReference>
<keyword evidence="3" id="KW-1185">Reference proteome</keyword>
<sequence>MEMPRRQPCPMCQTGHYILPEDENEKLLLAFSKETSDTEVKEDISNLLEDRCAAQACANKTLLRENQTLAQEVFALAQGRVALERKVTEKQGTVKAQVDEASASTRKGVVLEAKIKAPQSVIEPQPKGLKRKGAAKDATKPQKKTKKEKVPFLRLGLRPEGSQGPGEQSEASQPEEQLRTEMAEMEQRRQQLLPNIKRTEAEKLTLSDYPGYLGLPPSHRGSSIMEDSDHSLPTMTPSASKLSSRDISPHSIIPISPPRELDAVLLCADPFMTSPDMGVEYGNGEGISERP</sequence>
<dbReference type="AlphaFoldDB" id="A0A6A6QDY5"/>
<accession>A0A6A6QDY5</accession>
<evidence type="ECO:0000313" key="3">
    <source>
        <dbReference type="Proteomes" id="UP000799750"/>
    </source>
</evidence>
<feature type="compositionally biased region" description="Polar residues" evidence="1">
    <location>
        <begin position="231"/>
        <end position="242"/>
    </location>
</feature>
<feature type="compositionally biased region" description="Polar residues" evidence="1">
    <location>
        <begin position="165"/>
        <end position="175"/>
    </location>
</feature>
<reference evidence="2" key="1">
    <citation type="journal article" date="2020" name="Stud. Mycol.">
        <title>101 Dothideomycetes genomes: a test case for predicting lifestyles and emergence of pathogens.</title>
        <authorList>
            <person name="Haridas S."/>
            <person name="Albert R."/>
            <person name="Binder M."/>
            <person name="Bloem J."/>
            <person name="Labutti K."/>
            <person name="Salamov A."/>
            <person name="Andreopoulos B."/>
            <person name="Baker S."/>
            <person name="Barry K."/>
            <person name="Bills G."/>
            <person name="Bluhm B."/>
            <person name="Cannon C."/>
            <person name="Castanera R."/>
            <person name="Culley D."/>
            <person name="Daum C."/>
            <person name="Ezra D."/>
            <person name="Gonzalez J."/>
            <person name="Henrissat B."/>
            <person name="Kuo A."/>
            <person name="Liang C."/>
            <person name="Lipzen A."/>
            <person name="Lutzoni F."/>
            <person name="Magnuson J."/>
            <person name="Mondo S."/>
            <person name="Nolan M."/>
            <person name="Ohm R."/>
            <person name="Pangilinan J."/>
            <person name="Park H.-J."/>
            <person name="Ramirez L."/>
            <person name="Alfaro M."/>
            <person name="Sun H."/>
            <person name="Tritt A."/>
            <person name="Yoshinaga Y."/>
            <person name="Zwiers L.-H."/>
            <person name="Turgeon B."/>
            <person name="Goodwin S."/>
            <person name="Spatafora J."/>
            <person name="Crous P."/>
            <person name="Grigoriev I."/>
        </authorList>
    </citation>
    <scope>NUCLEOTIDE SEQUENCE</scope>
    <source>
        <strain evidence="2">CBS 269.34</strain>
    </source>
</reference>
<evidence type="ECO:0000313" key="2">
    <source>
        <dbReference type="EMBL" id="KAF2490319.1"/>
    </source>
</evidence>